<dbReference type="OrthoDB" id="20772at2759"/>
<comment type="caution">
    <text evidence="3">The sequence shown here is derived from an EMBL/GenBank/DDBJ whole genome shotgun (WGS) entry which is preliminary data.</text>
</comment>
<evidence type="ECO:0000256" key="1">
    <source>
        <dbReference type="SAM" id="MobiDB-lite"/>
    </source>
</evidence>
<feature type="compositionally biased region" description="Polar residues" evidence="1">
    <location>
        <begin position="118"/>
        <end position="138"/>
    </location>
</feature>
<keyword evidence="4" id="KW-1185">Reference proteome</keyword>
<feature type="compositionally biased region" description="Low complexity" evidence="1">
    <location>
        <begin position="174"/>
        <end position="186"/>
    </location>
</feature>
<accession>A0A023BAD7</accession>
<dbReference type="eggNOG" id="KOG3854">
    <property type="taxonomic scope" value="Eukaryota"/>
</dbReference>
<dbReference type="AlphaFoldDB" id="A0A023BAD7"/>
<dbReference type="RefSeq" id="XP_011129427.1">
    <property type="nucleotide sequence ID" value="XM_011131125.1"/>
</dbReference>
<organism evidence="3 4">
    <name type="scientific">Gregarina niphandrodes</name>
    <name type="common">Septate eugregarine</name>
    <dbReference type="NCBI Taxonomy" id="110365"/>
    <lineage>
        <taxon>Eukaryota</taxon>
        <taxon>Sar</taxon>
        <taxon>Alveolata</taxon>
        <taxon>Apicomplexa</taxon>
        <taxon>Conoidasida</taxon>
        <taxon>Gregarinasina</taxon>
        <taxon>Eugregarinorida</taxon>
        <taxon>Gregarinidae</taxon>
        <taxon>Gregarina</taxon>
    </lineage>
</organism>
<dbReference type="Proteomes" id="UP000019763">
    <property type="component" value="Unassembled WGS sequence"/>
</dbReference>
<name>A0A023BAD7_GRENI</name>
<dbReference type="SMART" id="SM00731">
    <property type="entry name" value="SprT"/>
    <property type="match status" value="1"/>
</dbReference>
<feature type="region of interest" description="Disordered" evidence="1">
    <location>
        <begin position="219"/>
        <end position="338"/>
    </location>
</feature>
<evidence type="ECO:0000313" key="4">
    <source>
        <dbReference type="Proteomes" id="UP000019763"/>
    </source>
</evidence>
<feature type="compositionally biased region" description="Low complexity" evidence="1">
    <location>
        <begin position="269"/>
        <end position="292"/>
    </location>
</feature>
<feature type="compositionally biased region" description="Basic and acidic residues" evidence="1">
    <location>
        <begin position="144"/>
        <end position="161"/>
    </location>
</feature>
<evidence type="ECO:0000313" key="3">
    <source>
        <dbReference type="EMBL" id="EZG78207.1"/>
    </source>
</evidence>
<dbReference type="GO" id="GO:0006950">
    <property type="term" value="P:response to stress"/>
    <property type="evidence" value="ECO:0007669"/>
    <property type="project" value="UniProtKB-ARBA"/>
</dbReference>
<dbReference type="InterPro" id="IPR006640">
    <property type="entry name" value="SprT-like_domain"/>
</dbReference>
<evidence type="ECO:0000259" key="2">
    <source>
        <dbReference type="SMART" id="SM00731"/>
    </source>
</evidence>
<dbReference type="PANTHER" id="PTHR23099">
    <property type="entry name" value="TRANSCRIPTIONAL REGULATOR"/>
    <property type="match status" value="1"/>
</dbReference>
<feature type="region of interest" description="Disordered" evidence="1">
    <location>
        <begin position="109"/>
        <end position="186"/>
    </location>
</feature>
<dbReference type="GO" id="GO:0005634">
    <property type="term" value="C:nucleus"/>
    <property type="evidence" value="ECO:0007669"/>
    <property type="project" value="TreeGrafter"/>
</dbReference>
<gene>
    <name evidence="3" type="ORF">GNI_040070</name>
</gene>
<dbReference type="GeneID" id="22911549"/>
<proteinExistence type="predicted"/>
<reference evidence="3" key="1">
    <citation type="submission" date="2013-12" db="EMBL/GenBank/DDBJ databases">
        <authorList>
            <person name="Omoto C.K."/>
            <person name="Sibley D."/>
            <person name="Venepally P."/>
            <person name="Hadjithomas M."/>
            <person name="Karamycheva S."/>
            <person name="Brunk B."/>
            <person name="Roos D."/>
            <person name="Caler E."/>
            <person name="Lorenzi H."/>
        </authorList>
    </citation>
    <scope>NUCLEOTIDE SEQUENCE</scope>
</reference>
<dbReference type="VEuPathDB" id="CryptoDB:GNI_040070"/>
<dbReference type="EMBL" id="AFNH02000306">
    <property type="protein sequence ID" value="EZG78207.1"/>
    <property type="molecule type" value="Genomic_DNA"/>
</dbReference>
<feature type="compositionally biased region" description="Basic and acidic residues" evidence="1">
    <location>
        <begin position="305"/>
        <end position="319"/>
    </location>
</feature>
<feature type="domain" description="SprT-like" evidence="2">
    <location>
        <begin position="461"/>
        <end position="606"/>
    </location>
</feature>
<sequence length="667" mass="71904">MSYVEDMVSDVLRRTTKSADTARGNLTARAATATRPKVMSTWVSGRELSASQPAEYFRRAATYDGEGMSEEAPPPSCDNYRFSFGRLSFRPESKQNSGSETMPLSACVRSEAAPPGTGSDNGTPSDRQCSKATDVKNNGNGGHYGEDYGLKISEPKISEAKGDEEEENRVQYSKNKTGTGETNTGITNTGITNTGITKAGITKAGGLFPECVSLEEELFPEGSLPPDGGLTPQVGLTPEGGLSPEGDSDKDLCVIDSELSRPTTPFRPTPVSVTSRPRTPSRTPSRTPLRTPAVETPNFSPPQEDLGRGPSRDDGRLEDPTTSPEEEAGLSSGEDHKKITARAVAAKKVTSRNRGRLASLWYDKFNEEVFDNRLPARLDILWNPRFTNSAGRTAFQVQTGKTVFADKGVSVVVTGKACDGPACDGPACDGPACNGPACNGPAGDGPVCDGPAGDGPACNGPEGAECVSRPPMADELDGELHTGADEDCLFNSNEALFPVKIELSTKLVTSVDRLQRTLLHEMCHVAQVCLDGKDRGKAHGPVFKKWVAVASRRYPSVPVSTQHSYTLEGPQHRWLCQHCRQPYQRKTKTINIKTQACSCGGALEYLGKFDSAGRKVSKKKCNAYQAFCKNNYNRLLTIYKDPKLTMKHLGTEWQQHKLSLASQGIDL</sequence>
<protein>
    <submittedName>
        <fullName evidence="3">SprT-like family protein</fullName>
    </submittedName>
</protein>
<dbReference type="PANTHER" id="PTHR23099:SF0">
    <property type="entry name" value="GERM CELL NUCLEAR ACIDIC PROTEIN"/>
    <property type="match status" value="1"/>
</dbReference>
<dbReference type="Pfam" id="PF10263">
    <property type="entry name" value="SprT-like"/>
    <property type="match status" value="1"/>
</dbReference>